<comment type="caution">
    <text evidence="2">The sequence shown here is derived from an EMBL/GenBank/DDBJ whole genome shotgun (WGS) entry which is preliminary data.</text>
</comment>
<sequence>MTTLAAALTQRSPRGRWLRLGAGALLLLTSGVHLYLYAAEAYRYIPTIGPLFLMTGVVAVVLALALPLVDRPLLDLLAAGFEVATLGAYILTLELPKGLFLFEEPGVSYSGGLAIFSEVGAAALLLAAALPPLLRALQGRPGHS</sequence>
<accession>A0ABV6BZJ8</accession>
<dbReference type="EMBL" id="JBHLYQ010000007">
    <property type="protein sequence ID" value="MFC0080856.1"/>
    <property type="molecule type" value="Genomic_DNA"/>
</dbReference>
<keyword evidence="1" id="KW-1133">Transmembrane helix</keyword>
<reference evidence="2 3" key="1">
    <citation type="submission" date="2024-09" db="EMBL/GenBank/DDBJ databases">
        <authorList>
            <person name="Sun Q."/>
            <person name="Mori K."/>
        </authorList>
    </citation>
    <scope>NUCLEOTIDE SEQUENCE [LARGE SCALE GENOMIC DNA]</scope>
    <source>
        <strain evidence="2 3">JCM 15389</strain>
    </source>
</reference>
<keyword evidence="1" id="KW-0812">Transmembrane</keyword>
<feature type="transmembrane region" description="Helical" evidence="1">
    <location>
        <begin position="20"/>
        <end position="38"/>
    </location>
</feature>
<feature type="transmembrane region" description="Helical" evidence="1">
    <location>
        <begin position="113"/>
        <end position="134"/>
    </location>
</feature>
<organism evidence="2 3">
    <name type="scientific">Aciditerrimonas ferrireducens</name>
    <dbReference type="NCBI Taxonomy" id="667306"/>
    <lineage>
        <taxon>Bacteria</taxon>
        <taxon>Bacillati</taxon>
        <taxon>Actinomycetota</taxon>
        <taxon>Acidimicrobiia</taxon>
        <taxon>Acidimicrobiales</taxon>
        <taxon>Acidimicrobiaceae</taxon>
        <taxon>Aciditerrimonas</taxon>
    </lineage>
</organism>
<evidence type="ECO:0000313" key="3">
    <source>
        <dbReference type="Proteomes" id="UP001589788"/>
    </source>
</evidence>
<feature type="transmembrane region" description="Helical" evidence="1">
    <location>
        <begin position="73"/>
        <end position="93"/>
    </location>
</feature>
<keyword evidence="3" id="KW-1185">Reference proteome</keyword>
<evidence type="ECO:0000313" key="2">
    <source>
        <dbReference type="EMBL" id="MFC0080856.1"/>
    </source>
</evidence>
<keyword evidence="1" id="KW-0472">Membrane</keyword>
<feature type="transmembrane region" description="Helical" evidence="1">
    <location>
        <begin position="44"/>
        <end position="66"/>
    </location>
</feature>
<evidence type="ECO:0000256" key="1">
    <source>
        <dbReference type="SAM" id="Phobius"/>
    </source>
</evidence>
<protein>
    <submittedName>
        <fullName evidence="2">Uncharacterized protein</fullName>
    </submittedName>
</protein>
<dbReference type="Proteomes" id="UP001589788">
    <property type="component" value="Unassembled WGS sequence"/>
</dbReference>
<name>A0ABV6BZJ8_9ACTN</name>
<dbReference type="RefSeq" id="WP_377787495.1">
    <property type="nucleotide sequence ID" value="NZ_JBHLYQ010000007.1"/>
</dbReference>
<gene>
    <name evidence="2" type="ORF">ACFFRE_01625</name>
</gene>
<proteinExistence type="predicted"/>